<evidence type="ECO:0000256" key="12">
    <source>
        <dbReference type="ARBA" id="ARBA00029498"/>
    </source>
</evidence>
<dbReference type="InterPro" id="IPR034652">
    <property type="entry name" value="SRP68-RBD"/>
</dbReference>
<dbReference type="Pfam" id="PF16969">
    <property type="entry name" value="SRP68"/>
    <property type="match status" value="1"/>
</dbReference>
<dbReference type="EMBL" id="JBANMG010000001">
    <property type="protein sequence ID" value="KAK6958015.1"/>
    <property type="molecule type" value="Genomic_DNA"/>
</dbReference>
<dbReference type="PROSITE" id="PS00079">
    <property type="entry name" value="MULTICOPPER_OXIDASE1"/>
    <property type="match status" value="1"/>
</dbReference>
<keyword evidence="11" id="KW-0687">Ribonucleoprotein</keyword>
<keyword evidence="7" id="KW-0694">RNA-binding</keyword>
<dbReference type="GO" id="GO:0005786">
    <property type="term" value="C:signal recognition particle, endoplasmic reticulum targeting"/>
    <property type="evidence" value="ECO:0007669"/>
    <property type="project" value="UniProtKB-KW"/>
</dbReference>
<feature type="domain" description="Plastocyanin-like" evidence="15">
    <location>
        <begin position="1177"/>
        <end position="1310"/>
    </location>
</feature>
<dbReference type="CDD" id="cd04205">
    <property type="entry name" value="CuRO_2_LCC_like"/>
    <property type="match status" value="1"/>
</dbReference>
<dbReference type="InterPro" id="IPR002355">
    <property type="entry name" value="Cu_oxidase_Cu_BS"/>
</dbReference>
<dbReference type="InterPro" id="IPR011707">
    <property type="entry name" value="Cu-oxidase-like_N"/>
</dbReference>
<keyword evidence="18" id="KW-1185">Reference proteome</keyword>
<dbReference type="InterPro" id="IPR008972">
    <property type="entry name" value="Cupredoxin"/>
</dbReference>
<dbReference type="GO" id="GO:0030942">
    <property type="term" value="F:endoplasmic reticulum signal peptide binding"/>
    <property type="evidence" value="ECO:0007669"/>
    <property type="project" value="InterPro"/>
</dbReference>
<dbReference type="CDD" id="cd13910">
    <property type="entry name" value="CuRO_3_MCO_like_4"/>
    <property type="match status" value="1"/>
</dbReference>
<dbReference type="CDD" id="cd13857">
    <property type="entry name" value="CuRO_1_Diphenol_Ox"/>
    <property type="match status" value="1"/>
</dbReference>
<organism evidence="17 18">
    <name type="scientific">Daldinia eschscholtzii</name>
    <dbReference type="NCBI Taxonomy" id="292717"/>
    <lineage>
        <taxon>Eukaryota</taxon>
        <taxon>Fungi</taxon>
        <taxon>Dikarya</taxon>
        <taxon>Ascomycota</taxon>
        <taxon>Pezizomycotina</taxon>
        <taxon>Sordariomycetes</taxon>
        <taxon>Xylariomycetidae</taxon>
        <taxon>Xylariales</taxon>
        <taxon>Hypoxylaceae</taxon>
        <taxon>Daldinia</taxon>
    </lineage>
</organism>
<feature type="region of interest" description="Disordered" evidence="13">
    <location>
        <begin position="588"/>
        <end position="626"/>
    </location>
</feature>
<feature type="domain" description="Plastocyanin-like" evidence="14">
    <location>
        <begin position="888"/>
        <end position="1039"/>
    </location>
</feature>
<dbReference type="Gene3D" id="2.60.40.420">
    <property type="entry name" value="Cupredoxins - blue copper proteins"/>
    <property type="match status" value="3"/>
</dbReference>
<keyword evidence="9" id="KW-0733">Signal recognition particle</keyword>
<dbReference type="Pfam" id="PF07732">
    <property type="entry name" value="Cu-oxidase_3"/>
    <property type="match status" value="1"/>
</dbReference>
<evidence type="ECO:0000313" key="17">
    <source>
        <dbReference type="EMBL" id="KAK6958015.1"/>
    </source>
</evidence>
<keyword evidence="6" id="KW-0479">Metal-binding</keyword>
<evidence type="ECO:0000259" key="16">
    <source>
        <dbReference type="Pfam" id="PF07732"/>
    </source>
</evidence>
<evidence type="ECO:0000256" key="4">
    <source>
        <dbReference type="ARBA" id="ARBA00010609"/>
    </source>
</evidence>
<dbReference type="PANTHER" id="PTHR12860:SF0">
    <property type="entry name" value="SIGNAL RECOGNITION PARTICLE SUBUNIT SRP68"/>
    <property type="match status" value="1"/>
</dbReference>
<dbReference type="PANTHER" id="PTHR12860">
    <property type="entry name" value="SIGNAL RECOGNITION PARTICLE 68 KDA PROTEIN"/>
    <property type="match status" value="1"/>
</dbReference>
<sequence>MDITNFVVSARNQALLYGDYTTYHKQLAKKLHKCRKRLNIATKNRGKFTKKDPITSENLSENREFLYLQLLTAERAWAHAMRFKAIHSADTKGITGRTRSHIISRFDKGARAAEHLVQILSESSTTGATDTDILEARAYASMIRGATQFEKQNWEPCLRSYATARIIYNALSTSMKGDTFKDLLSDTIDPSIRYAAYQTKIPRTLAIPTIARKAFPSSDTALVEQINKLAPDLLKESDSDAQKGQVGAPNAPQTITWRSREVKIEDAAIALALASIDTATTRLTEKLASSDVILPKEMAAAYDEVLIASQDAVDATKHAIDELKEEGVSQDDARIQRLQITRTAVNYQVVSWRIGRNRVLSGEHDGALLDSAPTTTRKSKKDASSRKPKIEPPSRKISRLKDKVVLYDSTLQSIESIKELPGVAADRDLLEQLNATAKYFHALKSLSIARSHLLTNQSQNALVLTKHAFDECEQAAAFFSKQEVSSPESSPRNIEIRPTDIQFLQTLLKGELQRCRAIVEIDNLRQKTTNATPPSARTPLVQRLFEYPADGVDLENLVEFPPKVNPISVKPLFFDVAWNYIDYPGKAPAATPEPEQRAAQPAQPQKRGWFGASGPMTSDYESSPKLGSPSRPWKMWASTSELPVFITETQSRRTVSLRLFIWSLVCFTAVALALGLGLGLGCAQYRALHATPLPPVANYSVRYGVPEHLDFVPTDRLINRRELELDTGFAVSTEPRVREFEFNVSVTLAAPDGFRKPMVLVNGQSPGPLIEANVGDTIRVRVNNLMANSSTSIHWHGINQIGTPWMDGVAGVSQCGIPAGQGFTYEFRVVDQRGTFWWHAHSSVQYSDGAYGAIVRDTDSLWICIFRLTGIQIIRDPGELVPKTDDEKLLFVSDVYHAYGSVILTSYLNSTSKWVDWESGVEPLADNVLLNGQNTYNCSITSTTYAPSEDQPYESNCAGGQLYTTKVRRGQTVRLRLINASSFLSYWFSVDNHTISIVELDGVEIEPISARGVYLNLGQRASVILTADQEPGSYYVRASLPKTCFLPYAPYNSSGLEAAEYGVKGIISYVDDNKQEVLGDSGSAVLEPIGVAGNISNPYGVENNGLRGDVWEGCDDMPFDMPKPMRRQPAVNVSEANTHYLEYAFRQAQEVNRIFVNKTSYLPLPDNATIWRALDQQFTSEKSNSYNSWDFGLNQQVLLVPDADKGAQIVINSLDAMEHPWHMQGKAKLNKITGHTFQVVGWGKGLFGTDTSATTWNLANPMRRDTVTVPPFNHVVLRFAADNPGLWALHCHVAWHVEGGMFLTLAERPSDLVTLVNQMDPNTRNQSQSFCGAST</sequence>
<keyword evidence="8" id="KW-0560">Oxidoreductase</keyword>
<evidence type="ECO:0000313" key="18">
    <source>
        <dbReference type="Proteomes" id="UP001369815"/>
    </source>
</evidence>
<dbReference type="Gene3D" id="1.10.3450.40">
    <property type="entry name" value="Signal recognition particle, SRP68 subunit, RNA-binding domain"/>
    <property type="match status" value="1"/>
</dbReference>
<dbReference type="InterPro" id="IPR038253">
    <property type="entry name" value="SRP68_N_sf"/>
</dbReference>
<comment type="similarity">
    <text evidence="4">Belongs to the multicopper oxidase family.</text>
</comment>
<dbReference type="Pfam" id="PF00394">
    <property type="entry name" value="Cu-oxidase"/>
    <property type="match status" value="1"/>
</dbReference>
<evidence type="ECO:0000256" key="11">
    <source>
        <dbReference type="ARBA" id="ARBA00023274"/>
    </source>
</evidence>
<protein>
    <recommendedName>
        <fullName evidence="12">Signal recognition particle subunit SRP68</fullName>
    </recommendedName>
</protein>
<evidence type="ECO:0000256" key="9">
    <source>
        <dbReference type="ARBA" id="ARBA00023135"/>
    </source>
</evidence>
<evidence type="ECO:0000256" key="6">
    <source>
        <dbReference type="ARBA" id="ARBA00022723"/>
    </source>
</evidence>
<dbReference type="GO" id="GO:0016491">
    <property type="term" value="F:oxidoreductase activity"/>
    <property type="evidence" value="ECO:0007669"/>
    <property type="project" value="UniProtKB-KW"/>
</dbReference>
<evidence type="ECO:0000256" key="1">
    <source>
        <dbReference type="ARBA" id="ARBA00004496"/>
    </source>
</evidence>
<gene>
    <name evidence="17" type="ORF">Daesc_000808</name>
</gene>
<evidence type="ECO:0000259" key="15">
    <source>
        <dbReference type="Pfam" id="PF07731"/>
    </source>
</evidence>
<dbReference type="GO" id="GO:0006614">
    <property type="term" value="P:SRP-dependent cotranslational protein targeting to membrane"/>
    <property type="evidence" value="ECO:0007669"/>
    <property type="project" value="InterPro"/>
</dbReference>
<comment type="similarity">
    <text evidence="3">Belongs to the SRP68 family.</text>
</comment>
<keyword evidence="10" id="KW-0539">Nucleus</keyword>
<dbReference type="GO" id="GO:0008312">
    <property type="term" value="F:7S RNA binding"/>
    <property type="evidence" value="ECO:0007669"/>
    <property type="project" value="InterPro"/>
</dbReference>
<dbReference type="Proteomes" id="UP001369815">
    <property type="component" value="Unassembled WGS sequence"/>
</dbReference>
<dbReference type="SUPFAM" id="SSF49503">
    <property type="entry name" value="Cupredoxins"/>
    <property type="match status" value="3"/>
</dbReference>
<evidence type="ECO:0000256" key="13">
    <source>
        <dbReference type="SAM" id="MobiDB-lite"/>
    </source>
</evidence>
<dbReference type="GO" id="GO:0005047">
    <property type="term" value="F:signal recognition particle binding"/>
    <property type="evidence" value="ECO:0007669"/>
    <property type="project" value="InterPro"/>
</dbReference>
<name>A0AAX6MZH5_9PEZI</name>
<evidence type="ECO:0000256" key="2">
    <source>
        <dbReference type="ARBA" id="ARBA00004604"/>
    </source>
</evidence>
<evidence type="ECO:0000256" key="10">
    <source>
        <dbReference type="ARBA" id="ARBA00023242"/>
    </source>
</evidence>
<accession>A0AAX6MZH5</accession>
<dbReference type="PROSITE" id="PS00080">
    <property type="entry name" value="MULTICOPPER_OXIDASE2"/>
    <property type="match status" value="1"/>
</dbReference>
<feature type="compositionally biased region" description="Low complexity" evidence="13">
    <location>
        <begin position="588"/>
        <end position="605"/>
    </location>
</feature>
<feature type="region of interest" description="Disordered" evidence="13">
    <location>
        <begin position="365"/>
        <end position="394"/>
    </location>
</feature>
<evidence type="ECO:0000256" key="7">
    <source>
        <dbReference type="ARBA" id="ARBA00022884"/>
    </source>
</evidence>
<dbReference type="Pfam" id="PF07731">
    <property type="entry name" value="Cu-oxidase_2"/>
    <property type="match status" value="1"/>
</dbReference>
<dbReference type="InterPro" id="IPR033138">
    <property type="entry name" value="Cu_oxidase_CS"/>
</dbReference>
<comment type="subcellular location">
    <subcellularLocation>
        <location evidence="1">Cytoplasm</location>
    </subcellularLocation>
    <subcellularLocation>
        <location evidence="2">Nucleus</location>
        <location evidence="2">Nucleolus</location>
    </subcellularLocation>
</comment>
<evidence type="ECO:0000259" key="14">
    <source>
        <dbReference type="Pfam" id="PF00394"/>
    </source>
</evidence>
<dbReference type="InterPro" id="IPR026258">
    <property type="entry name" value="SRP68"/>
</dbReference>
<comment type="caution">
    <text evidence="17">The sequence shown here is derived from an EMBL/GenBank/DDBJ whole genome shotgun (WGS) entry which is preliminary data.</text>
</comment>
<feature type="compositionally biased region" description="Basic and acidic residues" evidence="13">
    <location>
        <begin position="381"/>
        <end position="394"/>
    </location>
</feature>
<dbReference type="InterPro" id="IPR011706">
    <property type="entry name" value="Cu-oxidase_C"/>
</dbReference>
<dbReference type="InterPro" id="IPR001117">
    <property type="entry name" value="Cu-oxidase_2nd"/>
</dbReference>
<dbReference type="GO" id="GO:0005507">
    <property type="term" value="F:copper ion binding"/>
    <property type="evidence" value="ECO:0007669"/>
    <property type="project" value="InterPro"/>
</dbReference>
<dbReference type="GO" id="GO:0005730">
    <property type="term" value="C:nucleolus"/>
    <property type="evidence" value="ECO:0007669"/>
    <property type="project" value="UniProtKB-SubCell"/>
</dbReference>
<evidence type="ECO:0000256" key="3">
    <source>
        <dbReference type="ARBA" id="ARBA00009352"/>
    </source>
</evidence>
<keyword evidence="5" id="KW-0963">Cytoplasm</keyword>
<dbReference type="CDD" id="cd15481">
    <property type="entry name" value="SRP68-RBD"/>
    <property type="match status" value="1"/>
</dbReference>
<feature type="domain" description="Plastocyanin-like" evidence="16">
    <location>
        <begin position="749"/>
        <end position="855"/>
    </location>
</feature>
<proteinExistence type="inferred from homology"/>
<reference evidence="17 18" key="1">
    <citation type="journal article" date="2024" name="Front Chem Biol">
        <title>Unveiling the potential of Daldinia eschscholtzii MFLUCC 19-0629 through bioactivity and bioinformatics studies for enhanced sustainable agriculture production.</title>
        <authorList>
            <person name="Brooks S."/>
            <person name="Weaver J.A."/>
            <person name="Klomchit A."/>
            <person name="Alharthi S.A."/>
            <person name="Onlamun T."/>
            <person name="Nurani R."/>
            <person name="Vong T.K."/>
            <person name="Alberti F."/>
            <person name="Greco C."/>
        </authorList>
    </citation>
    <scope>NUCLEOTIDE SEQUENCE [LARGE SCALE GENOMIC DNA]</scope>
    <source>
        <strain evidence="17">MFLUCC 19-0629</strain>
    </source>
</reference>
<evidence type="ECO:0000256" key="5">
    <source>
        <dbReference type="ARBA" id="ARBA00022490"/>
    </source>
</evidence>
<evidence type="ECO:0000256" key="8">
    <source>
        <dbReference type="ARBA" id="ARBA00023002"/>
    </source>
</evidence>